<dbReference type="Proteomes" id="UP000218767">
    <property type="component" value="Unassembled WGS sequence"/>
</dbReference>
<feature type="region of interest" description="Disordered" evidence="1">
    <location>
        <begin position="54"/>
        <end position="79"/>
    </location>
</feature>
<reference evidence="3" key="1">
    <citation type="submission" date="2017-08" db="EMBL/GenBank/DDBJ databases">
        <title>A dynamic microbial community with high functional redundancy inhabits the cold, oxic subseafloor aquifer.</title>
        <authorList>
            <person name="Tully B.J."/>
            <person name="Wheat C.G."/>
            <person name="Glazer B.T."/>
            <person name="Huber J.A."/>
        </authorList>
    </citation>
    <scope>NUCLEOTIDE SEQUENCE [LARGE SCALE GENOMIC DNA]</scope>
</reference>
<comment type="caution">
    <text evidence="2">The sequence shown here is derived from an EMBL/GenBank/DDBJ whole genome shotgun (WGS) entry which is preliminary data.</text>
</comment>
<name>A0A2A4XHZ2_9GAMM</name>
<gene>
    <name evidence="2" type="ORF">COB20_00725</name>
</gene>
<protein>
    <submittedName>
        <fullName evidence="2">Uncharacterized protein</fullName>
    </submittedName>
</protein>
<dbReference type="AlphaFoldDB" id="A0A2A4XHZ2"/>
<accession>A0A2A4XHZ2</accession>
<evidence type="ECO:0000256" key="1">
    <source>
        <dbReference type="SAM" id="MobiDB-lite"/>
    </source>
</evidence>
<sequence length="79" mass="8866">MTGFSLFAGVAAKAHKREKTERLFRHIARPLVSEKWPSLTATDKVCYELKTPCRNDTTQSNEEKGGKSWSRNLGTRIAG</sequence>
<evidence type="ECO:0000313" key="2">
    <source>
        <dbReference type="EMBL" id="PCI82190.1"/>
    </source>
</evidence>
<proteinExistence type="predicted"/>
<dbReference type="EMBL" id="NVUL01000002">
    <property type="protein sequence ID" value="PCI82190.1"/>
    <property type="molecule type" value="Genomic_DNA"/>
</dbReference>
<organism evidence="2 3">
    <name type="scientific">SAR86 cluster bacterium</name>
    <dbReference type="NCBI Taxonomy" id="2030880"/>
    <lineage>
        <taxon>Bacteria</taxon>
        <taxon>Pseudomonadati</taxon>
        <taxon>Pseudomonadota</taxon>
        <taxon>Gammaproteobacteria</taxon>
        <taxon>SAR86 cluster</taxon>
    </lineage>
</organism>
<evidence type="ECO:0000313" key="3">
    <source>
        <dbReference type="Proteomes" id="UP000218767"/>
    </source>
</evidence>